<sequence>MFYRLFGWRMRQITSHMHEFWALRGLDIAVPSFGLLSERFRSNSAASAWPIACPEARRSV</sequence>
<keyword evidence="2" id="KW-1185">Reference proteome</keyword>
<dbReference type="EMBL" id="JBCPYA010000012">
    <property type="protein sequence ID" value="MEN2473258.1"/>
    <property type="molecule type" value="Genomic_DNA"/>
</dbReference>
<proteinExistence type="predicted"/>
<protein>
    <submittedName>
        <fullName evidence="1">Uncharacterized protein</fullName>
    </submittedName>
</protein>
<accession>A0ABU9WMR1</accession>
<comment type="caution">
    <text evidence="1">The sequence shown here is derived from an EMBL/GenBank/DDBJ whole genome shotgun (WGS) entry which is preliminary data.</text>
</comment>
<dbReference type="Proteomes" id="UP001466933">
    <property type="component" value="Unassembled WGS sequence"/>
</dbReference>
<name>A0ABU9WMR1_9BURK</name>
<dbReference type="RefSeq" id="WP_343493900.1">
    <property type="nucleotide sequence ID" value="NZ_JBCPYA010000012.1"/>
</dbReference>
<evidence type="ECO:0000313" key="1">
    <source>
        <dbReference type="EMBL" id="MEN2473258.1"/>
    </source>
</evidence>
<organism evidence="1 2">
    <name type="scientific">Burkholderia theae</name>
    <dbReference type="NCBI Taxonomy" id="3143496"/>
    <lineage>
        <taxon>Bacteria</taxon>
        <taxon>Pseudomonadati</taxon>
        <taxon>Pseudomonadota</taxon>
        <taxon>Betaproteobacteria</taxon>
        <taxon>Burkholderiales</taxon>
        <taxon>Burkholderiaceae</taxon>
        <taxon>Burkholderia</taxon>
    </lineage>
</organism>
<gene>
    <name evidence="1" type="ORF">VOI36_25415</name>
</gene>
<evidence type="ECO:0000313" key="2">
    <source>
        <dbReference type="Proteomes" id="UP001466933"/>
    </source>
</evidence>
<reference evidence="1 2" key="1">
    <citation type="submission" date="2024-05" db="EMBL/GenBank/DDBJ databases">
        <title>Burkholderia sp. Nov. a novel bacteria isolated from rhizosphere soil of Camellia sinensis.</title>
        <authorList>
            <person name="Dong Y."/>
        </authorList>
    </citation>
    <scope>NUCLEOTIDE SEQUENCE [LARGE SCALE GENOMIC DNA]</scope>
    <source>
        <strain evidence="1 2">GS2Y</strain>
    </source>
</reference>